<sequence length="63" mass="7164">MQRRESGIKFLFCSSFGVSVLAMEGYGFERSVYCAEFHAFNARRGISGCSNAGWFSRARKENR</sequence>
<dbReference type="AlphaFoldDB" id="U4Q507"/>
<name>U4Q507_9HYPH</name>
<protein>
    <submittedName>
        <fullName evidence="1">Uncharacterized protein</fullName>
    </submittedName>
</protein>
<accession>U4Q507</accession>
<dbReference type="HOGENOM" id="CLU_2882889_0_0_5"/>
<organism evidence="1 2">
    <name type="scientific">Agrobacterium pusense</name>
    <dbReference type="NCBI Taxonomy" id="648995"/>
    <lineage>
        <taxon>Bacteria</taxon>
        <taxon>Pseudomonadati</taxon>
        <taxon>Pseudomonadota</taxon>
        <taxon>Alphaproteobacteria</taxon>
        <taxon>Hyphomicrobiales</taxon>
        <taxon>Rhizobiaceae</taxon>
        <taxon>Rhizobium/Agrobacterium group</taxon>
        <taxon>Agrobacterium</taxon>
    </lineage>
</organism>
<reference evidence="1 2" key="1">
    <citation type="journal article" date="2013" name="Genome Announc.">
        <title>Complete Genome Sequence of the Sesbania Symbiont and Rice Growth-Promoting Endophyte Rhizobium sp. Strain IRBG74.</title>
        <authorList>
            <person name="Crook M.B."/>
            <person name="Mitra S."/>
            <person name="Ane J.M."/>
            <person name="Sadowsky M.J."/>
            <person name="Gyaneshwar P."/>
        </authorList>
    </citation>
    <scope>NUCLEOTIDE SEQUENCE [LARGE SCALE GENOMIC DNA]</scope>
    <source>
        <strain evidence="1 2">IRBG74</strain>
    </source>
</reference>
<evidence type="ECO:0000313" key="1">
    <source>
        <dbReference type="EMBL" id="CDI08800.1"/>
    </source>
</evidence>
<proteinExistence type="predicted"/>
<dbReference type="Proteomes" id="UP000016944">
    <property type="component" value="Chromosome I"/>
</dbReference>
<dbReference type="KEGG" id="rir:BN877_I1906"/>
<evidence type="ECO:0000313" key="2">
    <source>
        <dbReference type="Proteomes" id="UP000016944"/>
    </source>
</evidence>
<gene>
    <name evidence="1" type="ORF">BN877_I1906</name>
</gene>
<dbReference type="EMBL" id="HG518322">
    <property type="protein sequence ID" value="CDI08800.1"/>
    <property type="molecule type" value="Genomic_DNA"/>
</dbReference>